<accession>A0A6G1JMS1</accession>
<proteinExistence type="predicted"/>
<organism evidence="2 3">
    <name type="scientific">Lentithecium fluviatile CBS 122367</name>
    <dbReference type="NCBI Taxonomy" id="1168545"/>
    <lineage>
        <taxon>Eukaryota</taxon>
        <taxon>Fungi</taxon>
        <taxon>Dikarya</taxon>
        <taxon>Ascomycota</taxon>
        <taxon>Pezizomycotina</taxon>
        <taxon>Dothideomycetes</taxon>
        <taxon>Pleosporomycetidae</taxon>
        <taxon>Pleosporales</taxon>
        <taxon>Massarineae</taxon>
        <taxon>Lentitheciaceae</taxon>
        <taxon>Lentithecium</taxon>
    </lineage>
</organism>
<gene>
    <name evidence="2" type="ORF">K458DRAFT_397933</name>
</gene>
<feature type="compositionally biased region" description="Pro residues" evidence="1">
    <location>
        <begin position="232"/>
        <end position="241"/>
    </location>
</feature>
<name>A0A6G1JMS1_9PLEO</name>
<evidence type="ECO:0000313" key="3">
    <source>
        <dbReference type="Proteomes" id="UP000799291"/>
    </source>
</evidence>
<feature type="compositionally biased region" description="Pro residues" evidence="1">
    <location>
        <begin position="248"/>
        <end position="258"/>
    </location>
</feature>
<keyword evidence="3" id="KW-1185">Reference proteome</keyword>
<dbReference type="EMBL" id="MU005569">
    <property type="protein sequence ID" value="KAF2691453.1"/>
    <property type="molecule type" value="Genomic_DNA"/>
</dbReference>
<feature type="compositionally biased region" description="Low complexity" evidence="1">
    <location>
        <begin position="216"/>
        <end position="231"/>
    </location>
</feature>
<sequence>MNTPITSPPRALYNQSPTKPTMHRSKPTNTPKPQTPYAGRTNPQHHVHHAPKKFPLALSPNASLKHQSTTPSLYPNPCPNPHTHIHHLHPAPPNAPTNHILETAHRAERNPGRAKAYHGPLYVHTAPVHSIDVCCVIRAPVTRNDFENDVPSIAPKLFPSSPPTAPRPQINKIPHSTRTPAPLAPPRLHPSTAPTPAKQGKSRIPRAHRESLDCRPPFSSFTPASTSTLTPSPTPPPPPSPTSNALPSPLPLQLPPTQPTSIPDPTLPPLARLLPAILLRPPPRGSKPERGRCIHEHGDLHVSPFRAAGYRNGGRWRRGIRAGIAFADLGGCDCDRLG</sequence>
<dbReference type="Proteomes" id="UP000799291">
    <property type="component" value="Unassembled WGS sequence"/>
</dbReference>
<protein>
    <submittedName>
        <fullName evidence="2">Uncharacterized protein</fullName>
    </submittedName>
</protein>
<feature type="region of interest" description="Disordered" evidence="1">
    <location>
        <begin position="146"/>
        <end position="266"/>
    </location>
</feature>
<evidence type="ECO:0000256" key="1">
    <source>
        <dbReference type="SAM" id="MobiDB-lite"/>
    </source>
</evidence>
<dbReference type="AlphaFoldDB" id="A0A6G1JMS1"/>
<reference evidence="2" key="1">
    <citation type="journal article" date="2020" name="Stud. Mycol.">
        <title>101 Dothideomycetes genomes: a test case for predicting lifestyles and emergence of pathogens.</title>
        <authorList>
            <person name="Haridas S."/>
            <person name="Albert R."/>
            <person name="Binder M."/>
            <person name="Bloem J."/>
            <person name="Labutti K."/>
            <person name="Salamov A."/>
            <person name="Andreopoulos B."/>
            <person name="Baker S."/>
            <person name="Barry K."/>
            <person name="Bills G."/>
            <person name="Bluhm B."/>
            <person name="Cannon C."/>
            <person name="Castanera R."/>
            <person name="Culley D."/>
            <person name="Daum C."/>
            <person name="Ezra D."/>
            <person name="Gonzalez J."/>
            <person name="Henrissat B."/>
            <person name="Kuo A."/>
            <person name="Liang C."/>
            <person name="Lipzen A."/>
            <person name="Lutzoni F."/>
            <person name="Magnuson J."/>
            <person name="Mondo S."/>
            <person name="Nolan M."/>
            <person name="Ohm R."/>
            <person name="Pangilinan J."/>
            <person name="Park H.-J."/>
            <person name="Ramirez L."/>
            <person name="Alfaro M."/>
            <person name="Sun H."/>
            <person name="Tritt A."/>
            <person name="Yoshinaga Y."/>
            <person name="Zwiers L.-H."/>
            <person name="Turgeon B."/>
            <person name="Goodwin S."/>
            <person name="Spatafora J."/>
            <person name="Crous P."/>
            <person name="Grigoriev I."/>
        </authorList>
    </citation>
    <scope>NUCLEOTIDE SEQUENCE</scope>
    <source>
        <strain evidence="2">CBS 122367</strain>
    </source>
</reference>
<evidence type="ECO:0000313" key="2">
    <source>
        <dbReference type="EMBL" id="KAF2691453.1"/>
    </source>
</evidence>
<feature type="region of interest" description="Disordered" evidence="1">
    <location>
        <begin position="1"/>
        <end position="49"/>
    </location>
</feature>